<feature type="compositionally biased region" description="Basic and acidic residues" evidence="1">
    <location>
        <begin position="55"/>
        <end position="66"/>
    </location>
</feature>
<evidence type="ECO:0000256" key="1">
    <source>
        <dbReference type="SAM" id="MobiDB-lite"/>
    </source>
</evidence>
<evidence type="ECO:0000313" key="3">
    <source>
        <dbReference type="Proteomes" id="UP001244297"/>
    </source>
</evidence>
<dbReference type="EMBL" id="JAUFPT010000111">
    <property type="protein sequence ID" value="MDN3574678.1"/>
    <property type="molecule type" value="Genomic_DNA"/>
</dbReference>
<name>A0ABT8AZL2_9HYPH</name>
<dbReference type="RefSeq" id="WP_238291374.1">
    <property type="nucleotide sequence ID" value="NZ_BPQS01000037.1"/>
</dbReference>
<keyword evidence="3" id="KW-1185">Reference proteome</keyword>
<feature type="region of interest" description="Disordered" evidence="1">
    <location>
        <begin position="41"/>
        <end position="66"/>
    </location>
</feature>
<gene>
    <name evidence="2" type="ORF">QWZ18_29285</name>
</gene>
<organism evidence="2 3">
    <name type="scientific">Methylobacterium longum</name>
    <dbReference type="NCBI Taxonomy" id="767694"/>
    <lineage>
        <taxon>Bacteria</taxon>
        <taxon>Pseudomonadati</taxon>
        <taxon>Pseudomonadota</taxon>
        <taxon>Alphaproteobacteria</taxon>
        <taxon>Hyphomicrobiales</taxon>
        <taxon>Methylobacteriaceae</taxon>
        <taxon>Methylobacterium</taxon>
    </lineage>
</organism>
<evidence type="ECO:0000313" key="2">
    <source>
        <dbReference type="EMBL" id="MDN3574678.1"/>
    </source>
</evidence>
<comment type="caution">
    <text evidence="2">The sequence shown here is derived from an EMBL/GenBank/DDBJ whole genome shotgun (WGS) entry which is preliminary data.</text>
</comment>
<proteinExistence type="predicted"/>
<protein>
    <recommendedName>
        <fullName evidence="4">Hypervirulence associated protein TUDOR domain-containing protein</fullName>
    </recommendedName>
</protein>
<dbReference type="Proteomes" id="UP001244297">
    <property type="component" value="Unassembled WGS sequence"/>
</dbReference>
<evidence type="ECO:0008006" key="4">
    <source>
        <dbReference type="Google" id="ProtNLM"/>
    </source>
</evidence>
<accession>A0ABT8AZL2</accession>
<sequence length="66" mass="7317">MSHKFKLGQSVRQTGMNYVDNKNSVTDGLFEVVRLMPDDRSGEPCYRIKSAGGERAAREGELTPVS</sequence>
<reference evidence="3" key="1">
    <citation type="journal article" date="2019" name="Int. J. Syst. Evol. Microbiol.">
        <title>The Global Catalogue of Microorganisms (GCM) 10K type strain sequencing project: providing services to taxonomists for standard genome sequencing and annotation.</title>
        <authorList>
            <consortium name="The Broad Institute Genomics Platform"/>
            <consortium name="The Broad Institute Genome Sequencing Center for Infectious Disease"/>
            <person name="Wu L."/>
            <person name="Ma J."/>
        </authorList>
    </citation>
    <scope>NUCLEOTIDE SEQUENCE [LARGE SCALE GENOMIC DNA]</scope>
    <source>
        <strain evidence="3">CECT 7806</strain>
    </source>
</reference>